<evidence type="ECO:0000256" key="5">
    <source>
        <dbReference type="ARBA" id="ARBA00022737"/>
    </source>
</evidence>
<comment type="subcellular location">
    <subcellularLocation>
        <location evidence="1">Secreted</location>
    </subcellularLocation>
</comment>
<dbReference type="InterPro" id="IPR012334">
    <property type="entry name" value="Pectin_lyas_fold"/>
</dbReference>
<dbReference type="AlphaFoldDB" id="A0A6A5R640"/>
<evidence type="ECO:0000256" key="1">
    <source>
        <dbReference type="ARBA" id="ARBA00004613"/>
    </source>
</evidence>
<dbReference type="Proteomes" id="UP000800082">
    <property type="component" value="Unassembled WGS sequence"/>
</dbReference>
<dbReference type="Gene3D" id="2.160.20.10">
    <property type="entry name" value="Single-stranded right-handed beta-helix, Pectin lyase-like"/>
    <property type="match status" value="1"/>
</dbReference>
<evidence type="ECO:0000256" key="10">
    <source>
        <dbReference type="ARBA" id="ARBA00023316"/>
    </source>
</evidence>
<dbReference type="GO" id="GO:0005576">
    <property type="term" value="C:extracellular region"/>
    <property type="evidence" value="ECO:0007669"/>
    <property type="project" value="UniProtKB-SubCell"/>
</dbReference>
<dbReference type="PANTHER" id="PTHR31736">
    <property type="match status" value="1"/>
</dbReference>
<keyword evidence="11" id="KW-0624">Polysaccharide degradation</keyword>
<dbReference type="SUPFAM" id="SSF51126">
    <property type="entry name" value="Pectin lyase-like"/>
    <property type="match status" value="1"/>
</dbReference>
<keyword evidence="9 13" id="KW-0326">Glycosidase</keyword>
<keyword evidence="6 13" id="KW-0378">Hydrolase</keyword>
<name>A0A6A5R640_9PLEO</name>
<dbReference type="GO" id="GO:0000272">
    <property type="term" value="P:polysaccharide catabolic process"/>
    <property type="evidence" value="ECO:0007669"/>
    <property type="project" value="UniProtKB-KW"/>
</dbReference>
<evidence type="ECO:0000313" key="15">
    <source>
        <dbReference type="Proteomes" id="UP000800082"/>
    </source>
</evidence>
<dbReference type="InterPro" id="IPR000743">
    <property type="entry name" value="Glyco_hydro_28"/>
</dbReference>
<dbReference type="OrthoDB" id="187139at2759"/>
<evidence type="ECO:0000256" key="4">
    <source>
        <dbReference type="ARBA" id="ARBA00022729"/>
    </source>
</evidence>
<comment type="function">
    <text evidence="12">Pectinolytic enzyme involved in the degradation of xylogalacturonan (xga), a galacturonan backbone heavily substituted with xylose, and which is one important component of the hairy regions of pectin. Activity requires a galacturonic acid backbone substituted with xylose.</text>
</comment>
<organism evidence="14 15">
    <name type="scientific">Didymella exigua CBS 183.55</name>
    <dbReference type="NCBI Taxonomy" id="1150837"/>
    <lineage>
        <taxon>Eukaryota</taxon>
        <taxon>Fungi</taxon>
        <taxon>Dikarya</taxon>
        <taxon>Ascomycota</taxon>
        <taxon>Pezizomycotina</taxon>
        <taxon>Dothideomycetes</taxon>
        <taxon>Pleosporomycetidae</taxon>
        <taxon>Pleosporales</taxon>
        <taxon>Pleosporineae</taxon>
        <taxon>Didymellaceae</taxon>
        <taxon>Didymella</taxon>
    </lineage>
</organism>
<dbReference type="PANTHER" id="PTHR31736:SF9">
    <property type="entry name" value="ENDO-XYLOGALACTURONAN HYDROLASE A-RELATED"/>
    <property type="match status" value="1"/>
</dbReference>
<evidence type="ECO:0000256" key="11">
    <source>
        <dbReference type="ARBA" id="ARBA00023326"/>
    </source>
</evidence>
<keyword evidence="4" id="KW-0732">Signal</keyword>
<keyword evidence="5" id="KW-0677">Repeat</keyword>
<proteinExistence type="inferred from homology"/>
<evidence type="ECO:0000256" key="7">
    <source>
        <dbReference type="ARBA" id="ARBA00023180"/>
    </source>
</evidence>
<gene>
    <name evidence="14" type="ORF">M421DRAFT_426280</name>
</gene>
<evidence type="ECO:0000256" key="13">
    <source>
        <dbReference type="RuleBase" id="RU361169"/>
    </source>
</evidence>
<dbReference type="GO" id="GO:0004650">
    <property type="term" value="F:polygalacturonase activity"/>
    <property type="evidence" value="ECO:0007669"/>
    <property type="project" value="InterPro"/>
</dbReference>
<protein>
    <submittedName>
        <fullName evidence="14">Glycoside hydrolase family 28 protein</fullName>
    </submittedName>
</protein>
<keyword evidence="8" id="KW-0119">Carbohydrate metabolism</keyword>
<dbReference type="Pfam" id="PF00295">
    <property type="entry name" value="Glyco_hydro_28"/>
    <property type="match status" value="1"/>
</dbReference>
<dbReference type="RefSeq" id="XP_033443296.1">
    <property type="nucleotide sequence ID" value="XM_033594352.1"/>
</dbReference>
<dbReference type="GeneID" id="54352020"/>
<evidence type="ECO:0000256" key="2">
    <source>
        <dbReference type="ARBA" id="ARBA00008834"/>
    </source>
</evidence>
<keyword evidence="10" id="KW-0961">Cell wall biogenesis/degradation</keyword>
<accession>A0A6A5R640</accession>
<evidence type="ECO:0000256" key="3">
    <source>
        <dbReference type="ARBA" id="ARBA00022525"/>
    </source>
</evidence>
<evidence type="ECO:0000256" key="9">
    <source>
        <dbReference type="ARBA" id="ARBA00023295"/>
    </source>
</evidence>
<evidence type="ECO:0000256" key="6">
    <source>
        <dbReference type="ARBA" id="ARBA00022801"/>
    </source>
</evidence>
<evidence type="ECO:0000313" key="14">
    <source>
        <dbReference type="EMBL" id="KAF1923043.1"/>
    </source>
</evidence>
<evidence type="ECO:0000256" key="12">
    <source>
        <dbReference type="ARBA" id="ARBA00037278"/>
    </source>
</evidence>
<keyword evidence="7" id="KW-0325">Glycoprotein</keyword>
<sequence>MANTTVSATKSLPDGLAFDTSFDVLFRSVDLDSEIPESWTSLQAYIARVAEANTDRNDLHIHEVAVASLQIVPGKSLEFQICCNTLKVYTAAIRPSSLHIPTKIDSGRVTFTLERAIDFMVEINGDKWQALHLLVTYVDAQAPSSDGNGIWYFGTGVNNGAASSKIIDGALIIPSETTVYLAHGAILTAQVQFVDVKNSAVKGPGIIFRPAYEAESSSRPRELAGGAILIERSKNITVQSVTSLRSFGFSLCVGEGQDIHIDRYRSLSGYGNGDGIDLFCCKDVLVENCFLRNSDDTIAIYGHRWNYYGDTQNIRINNCTLLPDIAHPIHIGTHGNPQVPETLSDIYISNIDILDHCEHQMWYQGCISINAGDENLIHDVLVENVQVEKITKGQLFNIRTMKNAMWTTAPGRGVKNVTFRNVELHTNRSSLVYPSQVLGFERGRGVEGVMFEQLTIGGKVVHDDMQKPKWYMVSDFVPAFVNEHVVDLVFKLNDSK</sequence>
<dbReference type="EMBL" id="ML979011">
    <property type="protein sequence ID" value="KAF1923043.1"/>
    <property type="molecule type" value="Genomic_DNA"/>
</dbReference>
<comment type="similarity">
    <text evidence="2 13">Belongs to the glycosyl hydrolase 28 family.</text>
</comment>
<dbReference type="InterPro" id="IPR011050">
    <property type="entry name" value="Pectin_lyase_fold/virulence"/>
</dbReference>
<reference evidence="14" key="1">
    <citation type="journal article" date="2020" name="Stud. Mycol.">
        <title>101 Dothideomycetes genomes: a test case for predicting lifestyles and emergence of pathogens.</title>
        <authorList>
            <person name="Haridas S."/>
            <person name="Albert R."/>
            <person name="Binder M."/>
            <person name="Bloem J."/>
            <person name="Labutti K."/>
            <person name="Salamov A."/>
            <person name="Andreopoulos B."/>
            <person name="Baker S."/>
            <person name="Barry K."/>
            <person name="Bills G."/>
            <person name="Bluhm B."/>
            <person name="Cannon C."/>
            <person name="Castanera R."/>
            <person name="Culley D."/>
            <person name="Daum C."/>
            <person name="Ezra D."/>
            <person name="Gonzalez J."/>
            <person name="Henrissat B."/>
            <person name="Kuo A."/>
            <person name="Liang C."/>
            <person name="Lipzen A."/>
            <person name="Lutzoni F."/>
            <person name="Magnuson J."/>
            <person name="Mondo S."/>
            <person name="Nolan M."/>
            <person name="Ohm R."/>
            <person name="Pangilinan J."/>
            <person name="Park H.-J."/>
            <person name="Ramirez L."/>
            <person name="Alfaro M."/>
            <person name="Sun H."/>
            <person name="Tritt A."/>
            <person name="Yoshinaga Y."/>
            <person name="Zwiers L.-H."/>
            <person name="Turgeon B."/>
            <person name="Goodwin S."/>
            <person name="Spatafora J."/>
            <person name="Crous P."/>
            <person name="Grigoriev I."/>
        </authorList>
    </citation>
    <scope>NUCLEOTIDE SEQUENCE</scope>
    <source>
        <strain evidence="14">CBS 183.55</strain>
    </source>
</reference>
<dbReference type="GO" id="GO:0071555">
    <property type="term" value="P:cell wall organization"/>
    <property type="evidence" value="ECO:0007669"/>
    <property type="project" value="UniProtKB-KW"/>
</dbReference>
<evidence type="ECO:0000256" key="8">
    <source>
        <dbReference type="ARBA" id="ARBA00023277"/>
    </source>
</evidence>
<keyword evidence="15" id="KW-1185">Reference proteome</keyword>
<keyword evidence="3" id="KW-0964">Secreted</keyword>